<dbReference type="Proteomes" id="UP000249493">
    <property type="component" value="Unassembled WGS sequence"/>
</dbReference>
<keyword evidence="1" id="KW-0175">Coiled coil</keyword>
<dbReference type="SUPFAM" id="SSF52540">
    <property type="entry name" value="P-loop containing nucleoside triphosphate hydrolases"/>
    <property type="match status" value="1"/>
</dbReference>
<reference evidence="3 4" key="1">
    <citation type="submission" date="2018-06" db="EMBL/GenBank/DDBJ databases">
        <authorList>
            <person name="Zhirakovskaya E."/>
        </authorList>
    </citation>
    <scope>NUCLEOTIDE SEQUENCE [LARGE SCALE GENOMIC DNA]</scope>
    <source>
        <strain evidence="3 4">LY3</strain>
    </source>
</reference>
<feature type="domain" description="Protein CR006 P-loop" evidence="2">
    <location>
        <begin position="11"/>
        <end position="742"/>
    </location>
</feature>
<dbReference type="InterPro" id="IPR027417">
    <property type="entry name" value="P-loop_NTPase"/>
</dbReference>
<proteinExistence type="predicted"/>
<dbReference type="PANTHER" id="PTHR32182:SF22">
    <property type="entry name" value="ATP-DEPENDENT ENDONUCLEASE, OLD FAMILY-RELATED"/>
    <property type="match status" value="1"/>
</dbReference>
<dbReference type="PANTHER" id="PTHR32182">
    <property type="entry name" value="DNA REPLICATION AND REPAIR PROTEIN RECF"/>
    <property type="match status" value="1"/>
</dbReference>
<feature type="coiled-coil region" evidence="1">
    <location>
        <begin position="110"/>
        <end position="147"/>
    </location>
</feature>
<evidence type="ECO:0000313" key="3">
    <source>
        <dbReference type="EMBL" id="RAI69301.1"/>
    </source>
</evidence>
<gene>
    <name evidence="3" type="ORF">DOZ80_14210</name>
</gene>
<evidence type="ECO:0000259" key="2">
    <source>
        <dbReference type="Pfam" id="PF13166"/>
    </source>
</evidence>
<dbReference type="EMBL" id="QLIN01000005">
    <property type="protein sequence ID" value="RAI69301.1"/>
    <property type="molecule type" value="Genomic_DNA"/>
</dbReference>
<dbReference type="GO" id="GO:0000731">
    <property type="term" value="P:DNA synthesis involved in DNA repair"/>
    <property type="evidence" value="ECO:0007669"/>
    <property type="project" value="TreeGrafter"/>
</dbReference>
<dbReference type="InterPro" id="IPR026866">
    <property type="entry name" value="CR006_AAA"/>
</dbReference>
<evidence type="ECO:0000256" key="1">
    <source>
        <dbReference type="SAM" id="Coils"/>
    </source>
</evidence>
<name>A0A327N2K9_PSEFL</name>
<accession>A0A327N2K9</accession>
<organism evidence="3 4">
    <name type="scientific">Pseudomonas fluorescens</name>
    <dbReference type="NCBI Taxonomy" id="294"/>
    <lineage>
        <taxon>Bacteria</taxon>
        <taxon>Pseudomonadati</taxon>
        <taxon>Pseudomonadota</taxon>
        <taxon>Gammaproteobacteria</taxon>
        <taxon>Pseudomonadales</taxon>
        <taxon>Pseudomonadaceae</taxon>
        <taxon>Pseudomonas</taxon>
    </lineage>
</organism>
<dbReference type="GO" id="GO:0006302">
    <property type="term" value="P:double-strand break repair"/>
    <property type="evidence" value="ECO:0007669"/>
    <property type="project" value="TreeGrafter"/>
</dbReference>
<comment type="caution">
    <text evidence="3">The sequence shown here is derived from an EMBL/GenBank/DDBJ whole genome shotgun (WGS) entry which is preliminary data.</text>
</comment>
<evidence type="ECO:0000313" key="4">
    <source>
        <dbReference type="Proteomes" id="UP000249493"/>
    </source>
</evidence>
<dbReference type="AlphaFoldDB" id="A0A327N2K9"/>
<sequence length="760" mass="87097">MITSIAKLENFGIFENYSKPASLEDFTQYNLIYGWNGSGKSTLSKVFECVAKGQVIDDFPRGTLTVNTSTGSINNRNIASKPLDLCVFNSNFIRENINWDSIVKSILLISEDKIEEKKQLKAKQDELKDKEAELKNVSETQNNLLETNQNILSTIAKSIKSRFQILDSSDNYFVSYNRVKVQTKINAHLEELKIGTHLLSPSAFETNQKATSPKFKPAITHPLNRLSNSNYLQTADQLNALFKETVTSTTINHLLENPHIQKWVEQGLQIHEGLNKCEFCANDLSAERLKTLNNHFSEAFKTFKSKLENAHKLIDALTLSHTPPVPQVDLYEEYYAKLPKLEKELEHITNTIHERLKNWKVALDEKIDNPFIDSGSAIALPSSLFHDHYEICNQIEEIVSLHNEKAINFQNQISSAKSSLELHFLTEELNDCEFIKNQQLHDSHTQPIIDLSKIVKDISDEIFELEKKLNNESIGAEEFNKLLHKFLGRNQISLRFDKVRKGYQILRAPEDTPAKNLSEGEKNAIGLIYFLTKLSENDRDISKSIVVFDDPVSSFDSNNLFNAHSFLRNHCQTAQQLFILTHSFNYFKLVRDWLAGKNNKKDENKNLIIRARFYNIEASSTALRTSTINNAPKSLTGFNSEYHFLYATLKQYIDQKTLALEAAFAVANMSRKLLEAFLTFKYPHGRGDFRGLMDQAITDEVTCERIYRFINKYSHNQIIEFDDSAADNIASESEYIVRDIFKEIERLDKTHYEGMTKALA</sequence>
<dbReference type="Gene3D" id="3.40.50.300">
    <property type="entry name" value="P-loop containing nucleotide triphosphate hydrolases"/>
    <property type="match status" value="2"/>
</dbReference>
<protein>
    <recommendedName>
        <fullName evidence="2">Protein CR006 P-loop domain-containing protein</fullName>
    </recommendedName>
</protein>
<dbReference type="Pfam" id="PF13166">
    <property type="entry name" value="AAA_13"/>
    <property type="match status" value="1"/>
</dbReference>
<dbReference type="RefSeq" id="WP_111283568.1">
    <property type="nucleotide sequence ID" value="NZ_QLIN01000005.1"/>
</dbReference>